<dbReference type="GO" id="GO:0005886">
    <property type="term" value="C:plasma membrane"/>
    <property type="evidence" value="ECO:0007669"/>
    <property type="project" value="TreeGrafter"/>
</dbReference>
<reference evidence="8 9" key="1">
    <citation type="journal article" date="2015" name="Fungal Genet. Biol.">
        <title>Evolution of novel wood decay mechanisms in Agaricales revealed by the genome sequences of Fistulina hepatica and Cylindrobasidium torrendii.</title>
        <authorList>
            <person name="Floudas D."/>
            <person name="Held B.W."/>
            <person name="Riley R."/>
            <person name="Nagy L.G."/>
            <person name="Koehler G."/>
            <person name="Ransdell A.S."/>
            <person name="Younus H."/>
            <person name="Chow J."/>
            <person name="Chiniquy J."/>
            <person name="Lipzen A."/>
            <person name="Tritt A."/>
            <person name="Sun H."/>
            <person name="Haridas S."/>
            <person name="LaButti K."/>
            <person name="Ohm R.A."/>
            <person name="Kues U."/>
            <person name="Blanchette R.A."/>
            <person name="Grigoriev I.V."/>
            <person name="Minto R.E."/>
            <person name="Hibbett D.S."/>
        </authorList>
    </citation>
    <scope>NUCLEOTIDE SEQUENCE [LARGE SCALE GENOMIC DNA]</scope>
    <source>
        <strain evidence="8 9">ATCC 64428</strain>
    </source>
</reference>
<feature type="transmembrane region" description="Helical" evidence="6">
    <location>
        <begin position="59"/>
        <end position="77"/>
    </location>
</feature>
<organism evidence="8 9">
    <name type="scientific">Fistulina hepatica ATCC 64428</name>
    <dbReference type="NCBI Taxonomy" id="1128425"/>
    <lineage>
        <taxon>Eukaryota</taxon>
        <taxon>Fungi</taxon>
        <taxon>Dikarya</taxon>
        <taxon>Basidiomycota</taxon>
        <taxon>Agaricomycotina</taxon>
        <taxon>Agaricomycetes</taxon>
        <taxon>Agaricomycetidae</taxon>
        <taxon>Agaricales</taxon>
        <taxon>Fistulinaceae</taxon>
        <taxon>Fistulina</taxon>
    </lineage>
</organism>
<dbReference type="InterPro" id="IPR036259">
    <property type="entry name" value="MFS_trans_sf"/>
</dbReference>
<comment type="subcellular location">
    <subcellularLocation>
        <location evidence="1">Membrane</location>
        <topology evidence="1">Multi-pass membrane protein</topology>
    </subcellularLocation>
</comment>
<evidence type="ECO:0000256" key="3">
    <source>
        <dbReference type="ARBA" id="ARBA00022692"/>
    </source>
</evidence>
<gene>
    <name evidence="8" type="ORF">FISHEDRAFT_66848</name>
</gene>
<accession>A0A0D7A7C3</accession>
<feature type="transmembrane region" description="Helical" evidence="6">
    <location>
        <begin position="249"/>
        <end position="272"/>
    </location>
</feature>
<feature type="transmembrane region" description="Helical" evidence="6">
    <location>
        <begin position="337"/>
        <end position="362"/>
    </location>
</feature>
<keyword evidence="9" id="KW-1185">Reference proteome</keyword>
<feature type="transmembrane region" description="Helical" evidence="6">
    <location>
        <begin position="139"/>
        <end position="158"/>
    </location>
</feature>
<evidence type="ECO:0000313" key="9">
    <source>
        <dbReference type="Proteomes" id="UP000054144"/>
    </source>
</evidence>
<feature type="transmembrane region" description="Helical" evidence="6">
    <location>
        <begin position="207"/>
        <end position="229"/>
    </location>
</feature>
<dbReference type="GO" id="GO:0022857">
    <property type="term" value="F:transmembrane transporter activity"/>
    <property type="evidence" value="ECO:0007669"/>
    <property type="project" value="InterPro"/>
</dbReference>
<proteinExistence type="predicted"/>
<feature type="transmembrane region" description="Helical" evidence="6">
    <location>
        <begin position="106"/>
        <end position="127"/>
    </location>
</feature>
<dbReference type="AlphaFoldDB" id="A0A0D7A7C3"/>
<evidence type="ECO:0000256" key="5">
    <source>
        <dbReference type="ARBA" id="ARBA00023136"/>
    </source>
</evidence>
<name>A0A0D7A7C3_9AGAR</name>
<dbReference type="Pfam" id="PF07690">
    <property type="entry name" value="MFS_1"/>
    <property type="match status" value="1"/>
</dbReference>
<feature type="transmembrane region" description="Helical" evidence="6">
    <location>
        <begin position="29"/>
        <end position="47"/>
    </location>
</feature>
<dbReference type="PANTHER" id="PTHR23502:SF51">
    <property type="entry name" value="QUINIDINE RESISTANCE PROTEIN 1-RELATED"/>
    <property type="match status" value="1"/>
</dbReference>
<dbReference type="Gene3D" id="1.20.1250.20">
    <property type="entry name" value="MFS general substrate transporter like domains"/>
    <property type="match status" value="1"/>
</dbReference>
<keyword evidence="3 6" id="KW-0812">Transmembrane</keyword>
<dbReference type="InterPro" id="IPR020846">
    <property type="entry name" value="MFS_dom"/>
</dbReference>
<evidence type="ECO:0000256" key="4">
    <source>
        <dbReference type="ARBA" id="ARBA00022989"/>
    </source>
</evidence>
<keyword evidence="4 6" id="KW-1133">Transmembrane helix</keyword>
<keyword evidence="5 6" id="KW-0472">Membrane</keyword>
<feature type="transmembrane region" description="Helical" evidence="6">
    <location>
        <begin position="374"/>
        <end position="392"/>
    </location>
</feature>
<evidence type="ECO:0000313" key="8">
    <source>
        <dbReference type="EMBL" id="KIY45796.1"/>
    </source>
</evidence>
<evidence type="ECO:0000256" key="2">
    <source>
        <dbReference type="ARBA" id="ARBA00022448"/>
    </source>
</evidence>
<dbReference type="EMBL" id="KN882046">
    <property type="protein sequence ID" value="KIY45796.1"/>
    <property type="molecule type" value="Genomic_DNA"/>
</dbReference>
<dbReference type="OrthoDB" id="440553at2759"/>
<dbReference type="Proteomes" id="UP000054144">
    <property type="component" value="Unassembled WGS sequence"/>
</dbReference>
<evidence type="ECO:0000256" key="1">
    <source>
        <dbReference type="ARBA" id="ARBA00004141"/>
    </source>
</evidence>
<feature type="transmembrane region" description="Helical" evidence="6">
    <location>
        <begin position="83"/>
        <end position="99"/>
    </location>
</feature>
<sequence>MSHDSPMTANIYLPALPTLVDEFHTTTEVINLTVTIYLVFQGASPLFWGPLSDNYGRRLMFTACLALLAVSCVGLALIPTSHYWPLFLLPFGVLLDVAAPHERGMFFGVGNVAPMLGPMIGPIIGGGLTDSLGWRPVSLFWFLCILSGIMAVIVFLFLPETLRMIVGNGSIAPPHMLKTPISVVGNSVKKTRQPADAKRQMHNPFRLFLQFDVLVLLLFNGIQFAVFYGVTASLSTIFEDHYPYLDDTTTGLCFLAIGGGMVCGTVTMGRIMDRDYRRVKEKMKRRAEEDGSVFDEGAFPFERARIRLVPYITVTYTASAVAYGWCIDKNVNLSAPLIFLFFVGMFSTSMMSSISTLLVDLLPGQGSSITACNNFVRCSLGAVMVSVIQLMFDAIGVGFTFLVLGSLCIVFGVPCFWVVMQMMPVYRRKRREHPL</sequence>
<dbReference type="SUPFAM" id="SSF103473">
    <property type="entry name" value="MFS general substrate transporter"/>
    <property type="match status" value="1"/>
</dbReference>
<feature type="transmembrane region" description="Helical" evidence="6">
    <location>
        <begin position="398"/>
        <end position="420"/>
    </location>
</feature>
<dbReference type="PANTHER" id="PTHR23502">
    <property type="entry name" value="MAJOR FACILITATOR SUPERFAMILY"/>
    <property type="match status" value="1"/>
</dbReference>
<keyword evidence="2" id="KW-0813">Transport</keyword>
<feature type="domain" description="Major facilitator superfamily (MFS) profile" evidence="7">
    <location>
        <begin position="1"/>
        <end position="423"/>
    </location>
</feature>
<evidence type="ECO:0000259" key="7">
    <source>
        <dbReference type="PROSITE" id="PS50850"/>
    </source>
</evidence>
<dbReference type="FunFam" id="1.20.1250.20:FF:000172">
    <property type="entry name" value="MFS multidrug resistance transporter"/>
    <property type="match status" value="1"/>
</dbReference>
<protein>
    <submittedName>
        <fullName evidence="8">MFS general substrate transporter</fullName>
    </submittedName>
</protein>
<dbReference type="PROSITE" id="PS50850">
    <property type="entry name" value="MFS"/>
    <property type="match status" value="1"/>
</dbReference>
<feature type="transmembrane region" description="Helical" evidence="6">
    <location>
        <begin position="308"/>
        <end position="325"/>
    </location>
</feature>
<dbReference type="InterPro" id="IPR011701">
    <property type="entry name" value="MFS"/>
</dbReference>
<evidence type="ECO:0000256" key="6">
    <source>
        <dbReference type="SAM" id="Phobius"/>
    </source>
</evidence>